<protein>
    <submittedName>
        <fullName evidence="1">Uncharacterized protein</fullName>
    </submittedName>
</protein>
<proteinExistence type="predicted"/>
<name>A0A1Y1IBQ5_KLENI</name>
<gene>
    <name evidence="1" type="ORF">KFL_003500140</name>
</gene>
<organism evidence="1 2">
    <name type="scientific">Klebsormidium nitens</name>
    <name type="common">Green alga</name>
    <name type="synonym">Ulothrix nitens</name>
    <dbReference type="NCBI Taxonomy" id="105231"/>
    <lineage>
        <taxon>Eukaryota</taxon>
        <taxon>Viridiplantae</taxon>
        <taxon>Streptophyta</taxon>
        <taxon>Klebsormidiophyceae</taxon>
        <taxon>Klebsormidiales</taxon>
        <taxon>Klebsormidiaceae</taxon>
        <taxon>Klebsormidium</taxon>
    </lineage>
</organism>
<reference evidence="1 2" key="1">
    <citation type="journal article" date="2014" name="Nat. Commun.">
        <title>Klebsormidium flaccidum genome reveals primary factors for plant terrestrial adaptation.</title>
        <authorList>
            <person name="Hori K."/>
            <person name="Maruyama F."/>
            <person name="Fujisawa T."/>
            <person name="Togashi T."/>
            <person name="Yamamoto N."/>
            <person name="Seo M."/>
            <person name="Sato S."/>
            <person name="Yamada T."/>
            <person name="Mori H."/>
            <person name="Tajima N."/>
            <person name="Moriyama T."/>
            <person name="Ikeuchi M."/>
            <person name="Watanabe M."/>
            <person name="Wada H."/>
            <person name="Kobayashi K."/>
            <person name="Saito M."/>
            <person name="Masuda T."/>
            <person name="Sasaki-Sekimoto Y."/>
            <person name="Mashiguchi K."/>
            <person name="Awai K."/>
            <person name="Shimojima M."/>
            <person name="Masuda S."/>
            <person name="Iwai M."/>
            <person name="Nobusawa T."/>
            <person name="Narise T."/>
            <person name="Kondo S."/>
            <person name="Saito H."/>
            <person name="Sato R."/>
            <person name="Murakawa M."/>
            <person name="Ihara Y."/>
            <person name="Oshima-Yamada Y."/>
            <person name="Ohtaka K."/>
            <person name="Satoh M."/>
            <person name="Sonobe K."/>
            <person name="Ishii M."/>
            <person name="Ohtani R."/>
            <person name="Kanamori-Sato M."/>
            <person name="Honoki R."/>
            <person name="Miyazaki D."/>
            <person name="Mochizuki H."/>
            <person name="Umetsu J."/>
            <person name="Higashi K."/>
            <person name="Shibata D."/>
            <person name="Kamiya Y."/>
            <person name="Sato N."/>
            <person name="Nakamura Y."/>
            <person name="Tabata S."/>
            <person name="Ida S."/>
            <person name="Kurokawa K."/>
            <person name="Ohta H."/>
        </authorList>
    </citation>
    <scope>NUCLEOTIDE SEQUENCE [LARGE SCALE GENOMIC DNA]</scope>
    <source>
        <strain evidence="1 2">NIES-2285</strain>
    </source>
</reference>
<keyword evidence="2" id="KW-1185">Reference proteome</keyword>
<accession>A0A1Y1IBQ5</accession>
<evidence type="ECO:0000313" key="1">
    <source>
        <dbReference type="EMBL" id="GAQ87402.1"/>
    </source>
</evidence>
<evidence type="ECO:0000313" key="2">
    <source>
        <dbReference type="Proteomes" id="UP000054558"/>
    </source>
</evidence>
<sequence length="336" mass="38277">MKKKRVLKQMRSLVREHCDTDDKTGAALLWRLQSPASQQDILQALKQLGEKEKLTETEMVELIQRIPPYIQTMHERGKKLAKGICLTPDCVQIVTARKAGKLVDRAEVERQRAVEKAGAKVKEVNKPLSIERSPPPRRPLGQTLRELPDVSTSSCDDHNYAMEIWFRFHDVYGPETLDEHQFSLECQIQLDADMGCVVEAQWEEAATVWPLQAATARLIGTPDIEDFVARCRLAVVNSSSRSTLLKRVASTTSMSIDTPQEQITGDLIRFISEVERYMVTLRIPEEWPTLGLPIQFVSLVDRWNQEPLSKYMLANGAIGWKESFVLWQRAIRKEPG</sequence>
<dbReference type="Proteomes" id="UP000054558">
    <property type="component" value="Unassembled WGS sequence"/>
</dbReference>
<dbReference type="EMBL" id="DF237299">
    <property type="protein sequence ID" value="GAQ87402.1"/>
    <property type="molecule type" value="Genomic_DNA"/>
</dbReference>
<dbReference type="AlphaFoldDB" id="A0A1Y1IBQ5"/>